<dbReference type="InterPro" id="IPR020895">
    <property type="entry name" value="Frataxin_CS"/>
</dbReference>
<dbReference type="InterPro" id="IPR036524">
    <property type="entry name" value="Frataxin/CyaY_sf"/>
</dbReference>
<evidence type="ECO:0000313" key="6">
    <source>
        <dbReference type="Proteomes" id="UP000242886"/>
    </source>
</evidence>
<evidence type="ECO:0000256" key="1">
    <source>
        <dbReference type="ARBA" id="ARBA00008183"/>
    </source>
</evidence>
<organism evidence="5 6">
    <name type="scientific">Sterolibacterium denitrificans</name>
    <dbReference type="NCBI Taxonomy" id="157592"/>
    <lineage>
        <taxon>Bacteria</taxon>
        <taxon>Pseudomonadati</taxon>
        <taxon>Pseudomonadota</taxon>
        <taxon>Betaproteobacteria</taxon>
        <taxon>Nitrosomonadales</taxon>
        <taxon>Sterolibacteriaceae</taxon>
        <taxon>Sterolibacterium</taxon>
    </lineage>
</organism>
<keyword evidence="3 4" id="KW-0408">Iron</keyword>
<sequence>MDEQMFDARADAMLARIEVALENCSADFDYEFLAGGVIELEFAHAGGSKIIINRHSAAQEIWVAAKSGGYHFRPESGSATPDRWVGTRDGVELMERLSQCMTEQVGEAVELSA</sequence>
<dbReference type="NCBIfam" id="TIGR03421">
    <property type="entry name" value="FeS_CyaY"/>
    <property type="match status" value="1"/>
</dbReference>
<reference evidence="5" key="1">
    <citation type="submission" date="2017-03" db="EMBL/GenBank/DDBJ databases">
        <authorList>
            <consortium name="AG Boll"/>
        </authorList>
    </citation>
    <scope>NUCLEOTIDE SEQUENCE [LARGE SCALE GENOMIC DNA]</scope>
    <source>
        <strain evidence="5">Chol</strain>
    </source>
</reference>
<dbReference type="GO" id="GO:0005737">
    <property type="term" value="C:cytoplasm"/>
    <property type="evidence" value="ECO:0007669"/>
    <property type="project" value="UniProtKB-ARBA"/>
</dbReference>
<keyword evidence="6" id="KW-1185">Reference proteome</keyword>
<comment type="similarity">
    <text evidence="1 4">Belongs to the frataxin family.</text>
</comment>
<dbReference type="InterPro" id="IPR002908">
    <property type="entry name" value="Frataxin/CyaY"/>
</dbReference>
<dbReference type="GO" id="GO:0008199">
    <property type="term" value="F:ferric iron binding"/>
    <property type="evidence" value="ECO:0007669"/>
    <property type="project" value="InterPro"/>
</dbReference>
<dbReference type="PROSITE" id="PS01344">
    <property type="entry name" value="FRATAXIN_1"/>
    <property type="match status" value="1"/>
</dbReference>
<evidence type="ECO:0000256" key="4">
    <source>
        <dbReference type="HAMAP-Rule" id="MF_00142"/>
    </source>
</evidence>
<evidence type="ECO:0000313" key="5">
    <source>
        <dbReference type="EMBL" id="SMB26461.1"/>
    </source>
</evidence>
<dbReference type="GO" id="GO:0016226">
    <property type="term" value="P:iron-sulfur cluster assembly"/>
    <property type="evidence" value="ECO:0007669"/>
    <property type="project" value="UniProtKB-UniRule"/>
</dbReference>
<dbReference type="HAMAP" id="MF_00142">
    <property type="entry name" value="CyaY"/>
    <property type="match status" value="1"/>
</dbReference>
<dbReference type="Gene3D" id="3.30.920.10">
    <property type="entry name" value="Frataxin/CyaY"/>
    <property type="match status" value="1"/>
</dbReference>
<accession>A0A7Z7HRM5</accession>
<protein>
    <recommendedName>
        <fullName evidence="4">Iron-sulfur cluster assembly protein CyaY</fullName>
    </recommendedName>
</protein>
<gene>
    <name evidence="4 5" type="primary">cyaY</name>
    <name evidence="5" type="ORF">SDENCHOL_20143</name>
</gene>
<dbReference type="Pfam" id="PF01491">
    <property type="entry name" value="Frataxin_Cyay"/>
    <property type="match status" value="1"/>
</dbReference>
<dbReference type="InterPro" id="IPR047584">
    <property type="entry name" value="CyaY"/>
</dbReference>
<dbReference type="Proteomes" id="UP000242886">
    <property type="component" value="Chromosome SDENCHOL"/>
</dbReference>
<keyword evidence="2 4" id="KW-0479">Metal-binding</keyword>
<evidence type="ECO:0000256" key="3">
    <source>
        <dbReference type="ARBA" id="ARBA00023004"/>
    </source>
</evidence>
<evidence type="ECO:0000256" key="2">
    <source>
        <dbReference type="ARBA" id="ARBA00022723"/>
    </source>
</evidence>
<dbReference type="EMBL" id="LT837803">
    <property type="protein sequence ID" value="SMB26461.1"/>
    <property type="molecule type" value="Genomic_DNA"/>
</dbReference>
<dbReference type="SMART" id="SM01219">
    <property type="entry name" value="Frataxin_Cyay"/>
    <property type="match status" value="1"/>
</dbReference>
<proteinExistence type="inferred from homology"/>
<dbReference type="AlphaFoldDB" id="A0A7Z7HRM5"/>
<dbReference type="PROSITE" id="PS50810">
    <property type="entry name" value="FRATAXIN_2"/>
    <property type="match status" value="1"/>
</dbReference>
<name>A0A7Z7HRM5_9PROT</name>
<dbReference type="RefSeq" id="WP_154716681.1">
    <property type="nucleotide sequence ID" value="NZ_LT837803.1"/>
</dbReference>
<comment type="function">
    <text evidence="4">Involved in iron-sulfur (Fe-S) cluster assembly. May act as a regulator of Fe-S biogenesis.</text>
</comment>
<dbReference type="SUPFAM" id="SSF55387">
    <property type="entry name" value="Frataxin/Nqo15-like"/>
    <property type="match status" value="1"/>
</dbReference>